<sequence length="312" mass="34760">MQLNLRQIEVFRAVMSTGSISGAAKLLFVSQPAVSRTLSHMEQRLGFPLFERVKGRLYATPEAKSMFREVEIVYNGVRRVSELATELAERRAGILHLVSSPSIGHMLVPMAITRFHNIRPEVKVTFQPLTLHPMTQMLLEGRAELGAMIVPTDHPNLLSRTIGKGELVCICPYDHELARRAVLEISDLKPYSLIAYSPDSQFGILIASLYQREQQPLKVSIEVSSPLNACALVKAGAGISIVDEFSARSSKGDFVIRPIRNTTKLMINLVQSRFEPISQLAQDFVKCLQETVDQSGFSLHESDLMHDRPPSP</sequence>
<keyword evidence="2" id="KW-0805">Transcription regulation</keyword>
<dbReference type="PANTHER" id="PTHR30427">
    <property type="entry name" value="TRANSCRIPTIONAL ACTIVATOR PROTEIN LYSR"/>
    <property type="match status" value="1"/>
</dbReference>
<accession>A0A2R4XJB9</accession>
<organism evidence="6 7">
    <name type="scientific">Orrella marina</name>
    <dbReference type="NCBI Taxonomy" id="2163011"/>
    <lineage>
        <taxon>Bacteria</taxon>
        <taxon>Pseudomonadati</taxon>
        <taxon>Pseudomonadota</taxon>
        <taxon>Betaproteobacteria</taxon>
        <taxon>Burkholderiales</taxon>
        <taxon>Alcaligenaceae</taxon>
        <taxon>Orrella</taxon>
    </lineage>
</organism>
<gene>
    <name evidence="6" type="ORF">DBV39_09405</name>
</gene>
<dbReference type="Pfam" id="PF00126">
    <property type="entry name" value="HTH_1"/>
    <property type="match status" value="1"/>
</dbReference>
<keyword evidence="7" id="KW-1185">Reference proteome</keyword>
<dbReference type="CDD" id="cd08415">
    <property type="entry name" value="PBP2_LysR_opines_like"/>
    <property type="match status" value="1"/>
</dbReference>
<protein>
    <submittedName>
        <fullName evidence="6">LysR family transcriptional regulator</fullName>
    </submittedName>
</protein>
<feature type="domain" description="HTH lysR-type" evidence="5">
    <location>
        <begin position="3"/>
        <end position="60"/>
    </location>
</feature>
<evidence type="ECO:0000256" key="3">
    <source>
        <dbReference type="ARBA" id="ARBA00023125"/>
    </source>
</evidence>
<evidence type="ECO:0000256" key="1">
    <source>
        <dbReference type="ARBA" id="ARBA00009437"/>
    </source>
</evidence>
<dbReference type="Pfam" id="PF03466">
    <property type="entry name" value="LysR_substrate"/>
    <property type="match status" value="1"/>
</dbReference>
<dbReference type="Proteomes" id="UP000244571">
    <property type="component" value="Chromosome"/>
</dbReference>
<evidence type="ECO:0000256" key="2">
    <source>
        <dbReference type="ARBA" id="ARBA00023015"/>
    </source>
</evidence>
<dbReference type="Gene3D" id="1.10.10.10">
    <property type="entry name" value="Winged helix-like DNA-binding domain superfamily/Winged helix DNA-binding domain"/>
    <property type="match status" value="1"/>
</dbReference>
<evidence type="ECO:0000259" key="5">
    <source>
        <dbReference type="PROSITE" id="PS50931"/>
    </source>
</evidence>
<dbReference type="KEGG" id="boz:DBV39_09405"/>
<dbReference type="GO" id="GO:0009089">
    <property type="term" value="P:lysine biosynthetic process via diaminopimelate"/>
    <property type="evidence" value="ECO:0007669"/>
    <property type="project" value="TreeGrafter"/>
</dbReference>
<dbReference type="PRINTS" id="PR00039">
    <property type="entry name" value="HTHLYSR"/>
</dbReference>
<dbReference type="PROSITE" id="PS50931">
    <property type="entry name" value="HTH_LYSR"/>
    <property type="match status" value="1"/>
</dbReference>
<keyword evidence="4" id="KW-0804">Transcription</keyword>
<dbReference type="SUPFAM" id="SSF53850">
    <property type="entry name" value="Periplasmic binding protein-like II"/>
    <property type="match status" value="1"/>
</dbReference>
<dbReference type="AlphaFoldDB" id="A0A2R4XJB9"/>
<dbReference type="EMBL" id="CP028901">
    <property type="protein sequence ID" value="AWB33890.1"/>
    <property type="molecule type" value="Genomic_DNA"/>
</dbReference>
<keyword evidence="3" id="KW-0238">DNA-binding</keyword>
<dbReference type="InterPro" id="IPR005119">
    <property type="entry name" value="LysR_subst-bd"/>
</dbReference>
<evidence type="ECO:0000313" key="7">
    <source>
        <dbReference type="Proteomes" id="UP000244571"/>
    </source>
</evidence>
<evidence type="ECO:0000313" key="6">
    <source>
        <dbReference type="EMBL" id="AWB33890.1"/>
    </source>
</evidence>
<dbReference type="GO" id="GO:0010628">
    <property type="term" value="P:positive regulation of gene expression"/>
    <property type="evidence" value="ECO:0007669"/>
    <property type="project" value="TreeGrafter"/>
</dbReference>
<dbReference type="InterPro" id="IPR036388">
    <property type="entry name" value="WH-like_DNA-bd_sf"/>
</dbReference>
<name>A0A2R4XJB9_9BURK</name>
<dbReference type="PANTHER" id="PTHR30427:SF1">
    <property type="entry name" value="TRANSCRIPTIONAL ACTIVATOR PROTEIN LYSR"/>
    <property type="match status" value="1"/>
</dbReference>
<comment type="similarity">
    <text evidence="1">Belongs to the LysR transcriptional regulatory family.</text>
</comment>
<dbReference type="GO" id="GO:0043565">
    <property type="term" value="F:sequence-specific DNA binding"/>
    <property type="evidence" value="ECO:0007669"/>
    <property type="project" value="TreeGrafter"/>
</dbReference>
<dbReference type="OrthoDB" id="110033at2"/>
<dbReference type="InterPro" id="IPR037424">
    <property type="entry name" value="NocR_PBP2"/>
</dbReference>
<dbReference type="Gene3D" id="3.40.190.290">
    <property type="match status" value="1"/>
</dbReference>
<dbReference type="InterPro" id="IPR000847">
    <property type="entry name" value="LysR_HTH_N"/>
</dbReference>
<dbReference type="InterPro" id="IPR036390">
    <property type="entry name" value="WH_DNA-bd_sf"/>
</dbReference>
<dbReference type="SUPFAM" id="SSF46785">
    <property type="entry name" value="Winged helix' DNA-binding domain"/>
    <property type="match status" value="1"/>
</dbReference>
<dbReference type="RefSeq" id="WP_108621317.1">
    <property type="nucleotide sequence ID" value="NZ_CP028901.1"/>
</dbReference>
<dbReference type="GO" id="GO:0003700">
    <property type="term" value="F:DNA-binding transcription factor activity"/>
    <property type="evidence" value="ECO:0007669"/>
    <property type="project" value="InterPro"/>
</dbReference>
<proteinExistence type="inferred from homology"/>
<reference evidence="6 7" key="1">
    <citation type="submission" date="2018-04" db="EMBL/GenBank/DDBJ databases">
        <title>Bordetella sp. HZ20 isolated from seawater.</title>
        <authorList>
            <person name="Sun C."/>
        </authorList>
    </citation>
    <scope>NUCLEOTIDE SEQUENCE [LARGE SCALE GENOMIC DNA]</scope>
    <source>
        <strain evidence="6 7">HZ20</strain>
    </source>
</reference>
<evidence type="ECO:0000256" key="4">
    <source>
        <dbReference type="ARBA" id="ARBA00023163"/>
    </source>
</evidence>